<keyword evidence="1" id="KW-0812">Transmembrane</keyword>
<feature type="transmembrane region" description="Helical" evidence="1">
    <location>
        <begin position="21"/>
        <end position="40"/>
    </location>
</feature>
<protein>
    <submittedName>
        <fullName evidence="2">Uncharacterized protein</fullName>
    </submittedName>
</protein>
<accession>A0A6I4XHM1</accession>
<evidence type="ECO:0000313" key="2">
    <source>
        <dbReference type="EMBL" id="MXS27187.1"/>
    </source>
</evidence>
<feature type="transmembrane region" description="Helical" evidence="1">
    <location>
        <begin position="46"/>
        <end position="67"/>
    </location>
</feature>
<keyword evidence="1" id="KW-1133">Transmembrane helix</keyword>
<dbReference type="GeneID" id="83459292"/>
<dbReference type="AlphaFoldDB" id="A0A6I4XHM1"/>
<dbReference type="Proteomes" id="UP000439965">
    <property type="component" value="Unassembled WGS sequence"/>
</dbReference>
<comment type="caution">
    <text evidence="2">The sequence shown here is derived from an EMBL/GenBank/DDBJ whole genome shotgun (WGS) entry which is preliminary data.</text>
</comment>
<dbReference type="EMBL" id="WVTI01000016">
    <property type="protein sequence ID" value="MXS27187.1"/>
    <property type="molecule type" value="Genomic_DNA"/>
</dbReference>
<evidence type="ECO:0000256" key="1">
    <source>
        <dbReference type="SAM" id="Phobius"/>
    </source>
</evidence>
<sequence length="102" mass="12038">MDKYHNIVIQRSIKQELKYKSLYILDLLIVFGPSMFLLYLQGYLHFSLVTSILLGIVFFFLGLFLCAKPASNGNRRNLYTIYCLIVMDRNVYEVQSYKKRRG</sequence>
<dbReference type="RefSeq" id="WP_005230821.1">
    <property type="nucleotide sequence ID" value="NZ_CABGTZ010000012.1"/>
</dbReference>
<reference evidence="2 3" key="1">
    <citation type="submission" date="2019-04" db="EMBL/GenBank/DDBJ databases">
        <title>Step-wise assembly of the neonatal virome modulated by breast feeding.</title>
        <authorList>
            <person name="Liang G."/>
            <person name="Bushman F."/>
        </authorList>
    </citation>
    <scope>NUCLEOTIDE SEQUENCE [LARGE SCALE GENOMIC DNA]</scope>
    <source>
        <strain evidence="2 3">E3404</strain>
    </source>
</reference>
<dbReference type="InterPro" id="IPR020275">
    <property type="entry name" value="DUF5592"/>
</dbReference>
<organism evidence="2 3">
    <name type="scientific">Enterococcus gallinarum</name>
    <dbReference type="NCBI Taxonomy" id="1353"/>
    <lineage>
        <taxon>Bacteria</taxon>
        <taxon>Bacillati</taxon>
        <taxon>Bacillota</taxon>
        <taxon>Bacilli</taxon>
        <taxon>Lactobacillales</taxon>
        <taxon>Enterococcaceae</taxon>
        <taxon>Enterococcus</taxon>
    </lineage>
</organism>
<evidence type="ECO:0000313" key="3">
    <source>
        <dbReference type="Proteomes" id="UP000439965"/>
    </source>
</evidence>
<name>A0A6I4XHM1_ENTGA</name>
<gene>
    <name evidence="2" type="ORF">GTI89_14090</name>
</gene>
<dbReference type="Pfam" id="PF17332">
    <property type="entry name" value="DUF5592"/>
    <property type="match status" value="1"/>
</dbReference>
<keyword evidence="1" id="KW-0472">Membrane</keyword>
<proteinExistence type="predicted"/>